<dbReference type="InterPro" id="IPR005907">
    <property type="entry name" value="G1P_thy_trans_s"/>
</dbReference>
<name>A0ABU5PMV5_9BACL</name>
<evidence type="ECO:0000256" key="11">
    <source>
        <dbReference type="ARBA" id="ARBA00049336"/>
    </source>
</evidence>
<evidence type="ECO:0000256" key="7">
    <source>
        <dbReference type="ARBA" id="ARBA00022723"/>
    </source>
</evidence>
<evidence type="ECO:0000313" key="14">
    <source>
        <dbReference type="Proteomes" id="UP001292216"/>
    </source>
</evidence>
<accession>A0ABU5PMV5</accession>
<dbReference type="EC" id="2.7.7.24" evidence="3"/>
<keyword evidence="6" id="KW-0548">Nucleotidyltransferase</keyword>
<evidence type="ECO:0000256" key="3">
    <source>
        <dbReference type="ARBA" id="ARBA00012461"/>
    </source>
</evidence>
<feature type="domain" description="Nucleotidyl transferase" evidence="12">
    <location>
        <begin position="2"/>
        <end position="232"/>
    </location>
</feature>
<evidence type="ECO:0000256" key="6">
    <source>
        <dbReference type="ARBA" id="ARBA00022695"/>
    </source>
</evidence>
<protein>
    <recommendedName>
        <fullName evidence="4">Glucose-1-phosphate thymidylyltransferase</fullName>
        <ecNumber evidence="3">2.7.7.24</ecNumber>
    </recommendedName>
    <alternativeName>
        <fullName evidence="10">dTDP-glucose pyrophosphorylase</fullName>
    </alternativeName>
    <alternativeName>
        <fullName evidence="9">dTDP-glucose synthase</fullName>
    </alternativeName>
</protein>
<proteinExistence type="inferred from homology"/>
<evidence type="ECO:0000256" key="10">
    <source>
        <dbReference type="ARBA" id="ARBA00032598"/>
    </source>
</evidence>
<comment type="cofactor">
    <cofactor evidence="1">
        <name>Mg(2+)</name>
        <dbReference type="ChEBI" id="CHEBI:18420"/>
    </cofactor>
</comment>
<dbReference type="PANTHER" id="PTHR43532">
    <property type="entry name" value="GLUCOSE-1-PHOSPHATE THYMIDYLYLTRANSFERASE"/>
    <property type="match status" value="1"/>
</dbReference>
<keyword evidence="5" id="KW-0808">Transferase</keyword>
<dbReference type="InterPro" id="IPR029044">
    <property type="entry name" value="Nucleotide-diphossugar_trans"/>
</dbReference>
<dbReference type="RefSeq" id="WP_323077885.1">
    <property type="nucleotide sequence ID" value="NZ_CBCSKM010000029.1"/>
</dbReference>
<evidence type="ECO:0000259" key="12">
    <source>
        <dbReference type="Pfam" id="PF00483"/>
    </source>
</evidence>
<evidence type="ECO:0000256" key="5">
    <source>
        <dbReference type="ARBA" id="ARBA00022679"/>
    </source>
</evidence>
<dbReference type="EMBL" id="JAYERP010000001">
    <property type="protein sequence ID" value="MEA3571278.1"/>
    <property type="molecule type" value="Genomic_DNA"/>
</dbReference>
<comment type="similarity">
    <text evidence="2">Belongs to the glucose-1-phosphate thymidylyltransferase family.</text>
</comment>
<evidence type="ECO:0000256" key="9">
    <source>
        <dbReference type="ARBA" id="ARBA00032492"/>
    </source>
</evidence>
<organism evidence="13 14">
    <name type="scientific">Paenibacillus phoenicis</name>
    <dbReference type="NCBI Taxonomy" id="554117"/>
    <lineage>
        <taxon>Bacteria</taxon>
        <taxon>Bacillati</taxon>
        <taxon>Bacillota</taxon>
        <taxon>Bacilli</taxon>
        <taxon>Bacillales</taxon>
        <taxon>Paenibacillaceae</taxon>
        <taxon>Paenibacillus</taxon>
    </lineage>
</organism>
<evidence type="ECO:0000313" key="13">
    <source>
        <dbReference type="EMBL" id="MEA3571278.1"/>
    </source>
</evidence>
<keyword evidence="8" id="KW-0460">Magnesium</keyword>
<evidence type="ECO:0000256" key="2">
    <source>
        <dbReference type="ARBA" id="ARBA00010480"/>
    </source>
</evidence>
<dbReference type="PANTHER" id="PTHR43532:SF1">
    <property type="entry name" value="GLUCOSE-1-PHOSPHATE THYMIDYLYLTRANSFERASE 1"/>
    <property type="match status" value="1"/>
</dbReference>
<dbReference type="InterPro" id="IPR005835">
    <property type="entry name" value="NTP_transferase_dom"/>
</dbReference>
<reference evidence="13 14" key="1">
    <citation type="submission" date="2023-12" db="EMBL/GenBank/DDBJ databases">
        <title>Whole genome sequencing of Paenibacillus phoenicis isolated from the Phoenix Mars Lander spacecraft assembly facility.</title>
        <authorList>
            <person name="Garcia A."/>
            <person name="Venkateswaran K."/>
        </authorList>
    </citation>
    <scope>NUCLEOTIDE SEQUENCE [LARGE SCALE GENOMIC DNA]</scope>
    <source>
        <strain evidence="13 14">3PO2SA</strain>
    </source>
</reference>
<dbReference type="Pfam" id="PF00483">
    <property type="entry name" value="NTP_transferase"/>
    <property type="match status" value="1"/>
</dbReference>
<dbReference type="Gene3D" id="3.90.550.10">
    <property type="entry name" value="Spore Coat Polysaccharide Biosynthesis Protein SpsA, Chain A"/>
    <property type="match status" value="1"/>
</dbReference>
<dbReference type="Proteomes" id="UP001292216">
    <property type="component" value="Unassembled WGS sequence"/>
</dbReference>
<sequence length="247" mass="27184">MKAIILAGGTGSRLYPLTKVTNKHLLPVGKYPMVFHAVYKLKQAGLTDILLITGKEHMGDVVSLLGSGSEMGVSFTYKVQDEAGGIAQALGLAEQFVGNDQMVVILGDNVFADEITPYVEHFKNQQTGAKILIQKVPDPSRFGVPELEGNRIISIEEKPRIPKSSYAVTGIYMYDHKVFEIIRSLKPSARGELEITDVNNAYIKRGELTFDVLQGWWTDAGTHSSLARANELAKDLVYGEEFGQLKL</sequence>
<gene>
    <name evidence="13" type="ORF">U9M73_15090</name>
</gene>
<evidence type="ECO:0000256" key="8">
    <source>
        <dbReference type="ARBA" id="ARBA00022842"/>
    </source>
</evidence>
<dbReference type="SUPFAM" id="SSF53448">
    <property type="entry name" value="Nucleotide-diphospho-sugar transferases"/>
    <property type="match status" value="1"/>
</dbReference>
<keyword evidence="7" id="KW-0479">Metal-binding</keyword>
<comment type="caution">
    <text evidence="13">The sequence shown here is derived from an EMBL/GenBank/DDBJ whole genome shotgun (WGS) entry which is preliminary data.</text>
</comment>
<evidence type="ECO:0000256" key="4">
    <source>
        <dbReference type="ARBA" id="ARBA00017654"/>
    </source>
</evidence>
<comment type="catalytic activity">
    <reaction evidence="11">
        <text>dTTP + alpha-D-glucose 1-phosphate + H(+) = dTDP-alpha-D-glucose + diphosphate</text>
        <dbReference type="Rhea" id="RHEA:15225"/>
        <dbReference type="ChEBI" id="CHEBI:15378"/>
        <dbReference type="ChEBI" id="CHEBI:33019"/>
        <dbReference type="ChEBI" id="CHEBI:37568"/>
        <dbReference type="ChEBI" id="CHEBI:57477"/>
        <dbReference type="ChEBI" id="CHEBI:58601"/>
        <dbReference type="EC" id="2.7.7.24"/>
    </reaction>
</comment>
<keyword evidence="14" id="KW-1185">Reference proteome</keyword>
<evidence type="ECO:0000256" key="1">
    <source>
        <dbReference type="ARBA" id="ARBA00001946"/>
    </source>
</evidence>